<dbReference type="AlphaFoldDB" id="A0A7W9UGL6"/>
<reference evidence="2 3" key="1">
    <citation type="submission" date="2020-08" db="EMBL/GenBank/DDBJ databases">
        <title>Sequencing the genomes of 1000 actinobacteria strains.</title>
        <authorList>
            <person name="Klenk H.-P."/>
        </authorList>
    </citation>
    <scope>NUCLEOTIDE SEQUENCE [LARGE SCALE GENOMIC DNA]</scope>
    <source>
        <strain evidence="2 3">DSM 43582</strain>
    </source>
</reference>
<name>A0A7W9UGL6_9NOCA</name>
<keyword evidence="3" id="KW-1185">Reference proteome</keyword>
<sequence length="140" mass="15342">MTALNPYLMFNGDAEQAFTFYQSVFGGELQLVRFGEMGDGADLPDEVRNRIAHAAIPLGSPGQILMASDCPPDRTVNTTDPSYSVSLDLDTPEEAERVFRALATDGEITMPLGKTEWAELFGMVTDKYSVPWMVGFNPAE</sequence>
<comment type="caution">
    <text evidence="2">The sequence shown here is derived from an EMBL/GenBank/DDBJ whole genome shotgun (WGS) entry which is preliminary data.</text>
</comment>
<evidence type="ECO:0000313" key="2">
    <source>
        <dbReference type="EMBL" id="MBB5912424.1"/>
    </source>
</evidence>
<dbReference type="PANTHER" id="PTHR33990">
    <property type="entry name" value="PROTEIN YJDN-RELATED"/>
    <property type="match status" value="1"/>
</dbReference>
<gene>
    <name evidence="2" type="ORF">BJY24_001291</name>
</gene>
<protein>
    <submittedName>
        <fullName evidence="2">PhnB protein</fullName>
    </submittedName>
</protein>
<dbReference type="Proteomes" id="UP000540412">
    <property type="component" value="Unassembled WGS sequence"/>
</dbReference>
<dbReference type="CDD" id="cd06588">
    <property type="entry name" value="PhnB_like"/>
    <property type="match status" value="1"/>
</dbReference>
<dbReference type="EMBL" id="JACHIT010000001">
    <property type="protein sequence ID" value="MBB5912424.1"/>
    <property type="molecule type" value="Genomic_DNA"/>
</dbReference>
<feature type="domain" description="PhnB-like" evidence="1">
    <location>
        <begin position="4"/>
        <end position="134"/>
    </location>
</feature>
<evidence type="ECO:0000259" key="1">
    <source>
        <dbReference type="Pfam" id="PF06983"/>
    </source>
</evidence>
<organism evidence="2 3">
    <name type="scientific">Nocardia transvalensis</name>
    <dbReference type="NCBI Taxonomy" id="37333"/>
    <lineage>
        <taxon>Bacteria</taxon>
        <taxon>Bacillati</taxon>
        <taxon>Actinomycetota</taxon>
        <taxon>Actinomycetes</taxon>
        <taxon>Mycobacteriales</taxon>
        <taxon>Nocardiaceae</taxon>
        <taxon>Nocardia</taxon>
    </lineage>
</organism>
<proteinExistence type="predicted"/>
<dbReference type="InterPro" id="IPR028973">
    <property type="entry name" value="PhnB-like"/>
</dbReference>
<dbReference type="InterPro" id="IPR029068">
    <property type="entry name" value="Glyas_Bleomycin-R_OHBP_Dase"/>
</dbReference>
<dbReference type="SUPFAM" id="SSF54593">
    <property type="entry name" value="Glyoxalase/Bleomycin resistance protein/Dihydroxybiphenyl dioxygenase"/>
    <property type="match status" value="1"/>
</dbReference>
<evidence type="ECO:0000313" key="3">
    <source>
        <dbReference type="Proteomes" id="UP000540412"/>
    </source>
</evidence>
<dbReference type="Pfam" id="PF06983">
    <property type="entry name" value="3-dmu-9_3-mt"/>
    <property type="match status" value="1"/>
</dbReference>
<dbReference type="Gene3D" id="3.10.180.10">
    <property type="entry name" value="2,3-Dihydroxybiphenyl 1,2-Dioxygenase, domain 1"/>
    <property type="match status" value="1"/>
</dbReference>
<accession>A0A7W9UGL6</accession>
<dbReference type="PANTHER" id="PTHR33990:SF1">
    <property type="entry name" value="PROTEIN YJDN"/>
    <property type="match status" value="1"/>
</dbReference>
<dbReference type="RefSeq" id="WP_083905630.1">
    <property type="nucleotide sequence ID" value="NZ_JACHIT010000001.1"/>
</dbReference>